<dbReference type="EMBL" id="CP034035">
    <property type="protein sequence ID" value="QCR10039.1"/>
    <property type="molecule type" value="Genomic_DNA"/>
</dbReference>
<keyword evidence="2" id="KW-1185">Reference proteome</keyword>
<protein>
    <submittedName>
        <fullName evidence="1">DUF2732 domain-containing protein</fullName>
    </submittedName>
</protein>
<dbReference type="InterPro" id="IPR020126">
    <property type="entry name" value="DUF2732"/>
</dbReference>
<dbReference type="RefSeq" id="WP_137715031.1">
    <property type="nucleotide sequence ID" value="NZ_CP034035.1"/>
</dbReference>
<name>A0A4P8QX11_9GAMM</name>
<reference evidence="1 2" key="1">
    <citation type="submission" date="2018-11" db="EMBL/GenBank/DDBJ databases">
        <title>Genome sequences of Brenneria nigrifluens and Brenneria rubrifaciens.</title>
        <authorList>
            <person name="Poret-Peterson A.T."/>
            <person name="McClean A.E."/>
            <person name="Kluepfel D.A."/>
        </authorList>
    </citation>
    <scope>NUCLEOTIDE SEQUENCE [LARGE SCALE GENOMIC DNA]</scope>
    <source>
        <strain evidence="1 2">6D370</strain>
    </source>
</reference>
<dbReference type="Pfam" id="PF10809">
    <property type="entry name" value="DUF2732"/>
    <property type="match status" value="1"/>
</dbReference>
<proteinExistence type="predicted"/>
<accession>A0A4P8QX11</accession>
<organism evidence="1 2">
    <name type="scientific">Brenneria rubrifaciens</name>
    <dbReference type="NCBI Taxonomy" id="55213"/>
    <lineage>
        <taxon>Bacteria</taxon>
        <taxon>Pseudomonadati</taxon>
        <taxon>Pseudomonadota</taxon>
        <taxon>Gammaproteobacteria</taxon>
        <taxon>Enterobacterales</taxon>
        <taxon>Pectobacteriaceae</taxon>
        <taxon>Brenneria</taxon>
    </lineage>
</organism>
<evidence type="ECO:0000313" key="2">
    <source>
        <dbReference type="Proteomes" id="UP000299580"/>
    </source>
</evidence>
<sequence length="77" mass="8792">MKNAEIKQMQIAGSDALVELLKKEKQGERQDQHLAFSLRLAALSIHAQKNEFSAPEIIEILRKESERFENSAQEITL</sequence>
<dbReference type="AlphaFoldDB" id="A0A4P8QX11"/>
<dbReference type="OrthoDB" id="6546490at2"/>
<gene>
    <name evidence="1" type="ORF">EH207_16960</name>
</gene>
<evidence type="ECO:0000313" key="1">
    <source>
        <dbReference type="EMBL" id="QCR10039.1"/>
    </source>
</evidence>
<dbReference type="KEGG" id="brb:EH207_16960"/>
<dbReference type="Proteomes" id="UP000299580">
    <property type="component" value="Chromosome"/>
</dbReference>